<reference evidence="1" key="2">
    <citation type="journal article" date="2022" name="Microbiol. Resour. Announc.">
        <title>Metagenome Sequencing to Explore Phylogenomics of Terrestrial Cyanobacteria.</title>
        <authorList>
            <person name="Ward R.D."/>
            <person name="Stajich J.E."/>
            <person name="Johansen J.R."/>
            <person name="Huntemann M."/>
            <person name="Clum A."/>
            <person name="Foster B."/>
            <person name="Foster B."/>
            <person name="Roux S."/>
            <person name="Palaniappan K."/>
            <person name="Varghese N."/>
            <person name="Mukherjee S."/>
            <person name="Reddy T.B.K."/>
            <person name="Daum C."/>
            <person name="Copeland A."/>
            <person name="Chen I.A."/>
            <person name="Ivanova N.N."/>
            <person name="Kyrpides N.C."/>
            <person name="Shapiro N."/>
            <person name="Eloe-Fadrosh E.A."/>
            <person name="Pietrasiak N."/>
        </authorList>
    </citation>
    <scope>NUCLEOTIDE SEQUENCE</scope>
    <source>
        <strain evidence="1">GSE-NOS-MK-12-04C</strain>
    </source>
</reference>
<evidence type="ECO:0000313" key="1">
    <source>
        <dbReference type="EMBL" id="MBW4666470.1"/>
    </source>
</evidence>
<sequence length="250" mass="28872">MLTETYILDALEAERDGEQFPIDFDAVWESFGYSRRSDAKRYLLKRSGLKPVVEQGLRQLALLYNHSEDFNKIYLTVDSYKFALARANTVAGAEYLDYLIQIEKQYRVNLERSLFSDPNPEVETLKARIAQLESKSTETESQIAFPKTLEELHQVSGIVHKHQLKDAVQVAFVESVDFELVDGKMRLSIDTFNILVMSLRSRRGTDITKLPAVIRVKTEQYFRFHQQKKRQNTRVARPECIGQLPIPGIQ</sequence>
<comment type="caution">
    <text evidence="1">The sequence shown here is derived from an EMBL/GenBank/DDBJ whole genome shotgun (WGS) entry which is preliminary data.</text>
</comment>
<evidence type="ECO:0000313" key="2">
    <source>
        <dbReference type="Proteomes" id="UP000729701"/>
    </source>
</evidence>
<accession>A0A951QIF0</accession>
<organism evidence="1 2">
    <name type="scientific">Cyanomargarita calcarea GSE-NOS-MK-12-04C</name>
    <dbReference type="NCBI Taxonomy" id="2839659"/>
    <lineage>
        <taxon>Bacteria</taxon>
        <taxon>Bacillati</taxon>
        <taxon>Cyanobacteriota</taxon>
        <taxon>Cyanophyceae</taxon>
        <taxon>Nostocales</taxon>
        <taxon>Cyanomargaritaceae</taxon>
        <taxon>Cyanomargarita</taxon>
    </lineage>
</organism>
<reference evidence="1" key="1">
    <citation type="submission" date="2021-05" db="EMBL/GenBank/DDBJ databases">
        <authorList>
            <person name="Pietrasiak N."/>
            <person name="Ward R."/>
            <person name="Stajich J.E."/>
            <person name="Kurbessoian T."/>
        </authorList>
    </citation>
    <scope>NUCLEOTIDE SEQUENCE</scope>
    <source>
        <strain evidence="1">GSE-NOS-MK-12-04C</strain>
    </source>
</reference>
<dbReference type="AlphaFoldDB" id="A0A951QIF0"/>
<protein>
    <submittedName>
        <fullName evidence="1">Uncharacterized protein</fullName>
    </submittedName>
</protein>
<dbReference type="Proteomes" id="UP000729701">
    <property type="component" value="Unassembled WGS sequence"/>
</dbReference>
<dbReference type="EMBL" id="JAHHGZ010000003">
    <property type="protein sequence ID" value="MBW4666470.1"/>
    <property type="molecule type" value="Genomic_DNA"/>
</dbReference>
<name>A0A951QIF0_9CYAN</name>
<gene>
    <name evidence="1" type="ORF">KME60_03240</name>
</gene>
<proteinExistence type="predicted"/>